<reference evidence="9 10" key="1">
    <citation type="submission" date="2024-03" db="EMBL/GenBank/DDBJ databases">
        <title>Whole genomes of four grape xylem sap localized bacterial endophytes.</title>
        <authorList>
            <person name="Kumar G."/>
            <person name="Savka M.A."/>
        </authorList>
    </citation>
    <scope>NUCLEOTIDE SEQUENCE [LARGE SCALE GENOMIC DNA]</scope>
    <source>
        <strain evidence="9 10">RIT_GXS8</strain>
    </source>
</reference>
<evidence type="ECO:0000256" key="3">
    <source>
        <dbReference type="ARBA" id="ARBA00022475"/>
    </source>
</evidence>
<dbReference type="PANTHER" id="PTHR36838:SF3">
    <property type="entry name" value="TRANSPORTER AUXIN EFFLUX CARRIER EC FAMILY"/>
    <property type="match status" value="1"/>
</dbReference>
<evidence type="ECO:0000313" key="9">
    <source>
        <dbReference type="EMBL" id="MEK0173386.1"/>
    </source>
</evidence>
<feature type="transmembrane region" description="Helical" evidence="8">
    <location>
        <begin position="99"/>
        <end position="118"/>
    </location>
</feature>
<evidence type="ECO:0000256" key="6">
    <source>
        <dbReference type="ARBA" id="ARBA00023136"/>
    </source>
</evidence>
<dbReference type="InterPro" id="IPR004776">
    <property type="entry name" value="Mem_transp_PIN-like"/>
</dbReference>
<protein>
    <submittedName>
        <fullName evidence="9">AEC family transporter</fullName>
    </submittedName>
</protein>
<dbReference type="Proteomes" id="UP001370299">
    <property type="component" value="Unassembled WGS sequence"/>
</dbReference>
<feature type="transmembrane region" description="Helical" evidence="8">
    <location>
        <begin position="6"/>
        <end position="26"/>
    </location>
</feature>
<feature type="region of interest" description="Disordered" evidence="7">
    <location>
        <begin position="300"/>
        <end position="427"/>
    </location>
</feature>
<feature type="transmembrane region" description="Helical" evidence="8">
    <location>
        <begin position="63"/>
        <end position="87"/>
    </location>
</feature>
<dbReference type="RefSeq" id="WP_340195724.1">
    <property type="nucleotide sequence ID" value="NZ_JBBKAP010000006.1"/>
</dbReference>
<dbReference type="EMBL" id="JBBLYY010000081">
    <property type="protein sequence ID" value="MEK0173386.1"/>
    <property type="molecule type" value="Genomic_DNA"/>
</dbReference>
<keyword evidence="4 8" id="KW-0812">Transmembrane</keyword>
<accession>A0ABU8YFU2</accession>
<keyword evidence="10" id="KW-1185">Reference proteome</keyword>
<feature type="transmembrane region" description="Helical" evidence="8">
    <location>
        <begin position="164"/>
        <end position="183"/>
    </location>
</feature>
<name>A0ABU8YFU2_9MICO</name>
<evidence type="ECO:0000256" key="5">
    <source>
        <dbReference type="ARBA" id="ARBA00022989"/>
    </source>
</evidence>
<gene>
    <name evidence="9" type="ORF">WMN62_18055</name>
</gene>
<feature type="compositionally biased region" description="Basic and acidic residues" evidence="7">
    <location>
        <begin position="333"/>
        <end position="394"/>
    </location>
</feature>
<sequence length="473" mass="50030">MGGVLTGFAIIGAIIAGGYVVGRIGLLGPHAQFVMSRLAFFVLMPCLLFHTIASADIESLLSPMLWVSLVSAVVVALGAAAVFRFVLRRPVTTTTVGALAASYVNANNIGLPVAVYVLGQATAVVPVILLQLIVIAPVALTILDAATSGAGGWGRRISGPFRNPIIIASLVGVVFSATGITLPDPVLEPFSLVGAAAVPVVLLSFGMSLHGAAPLRDPAIRTDVIVASSIKLVVMPAVAYVFARFVFGLGDQDVFVLTTLAALPAAQNVFNYAQRYGAAVPVARDVVLISTIGSVPVRAGARVPWPTRGGPASGPRRTETSDGHDGDDEEHVDDGHAHGDGHGPDAGHDDGDERRVDGRNDVLRERHAHGRRDGDLRRDVLQHGDDGRHRHADDDASGGHGPAEHAVDAHDRDDDGHDVRRRVPEAHGHGRVVPLLRHGLRRDGRQVRGDARLDVGLNRRATRCVPWSDDRRH</sequence>
<keyword evidence="2" id="KW-0813">Transport</keyword>
<proteinExistence type="predicted"/>
<dbReference type="PANTHER" id="PTHR36838">
    <property type="entry name" value="AUXIN EFFLUX CARRIER FAMILY PROTEIN"/>
    <property type="match status" value="1"/>
</dbReference>
<organism evidence="9 10">
    <name type="scientific">Curtobacterium citreum</name>
    <dbReference type="NCBI Taxonomy" id="2036"/>
    <lineage>
        <taxon>Bacteria</taxon>
        <taxon>Bacillati</taxon>
        <taxon>Actinomycetota</taxon>
        <taxon>Actinomycetes</taxon>
        <taxon>Micrococcales</taxon>
        <taxon>Microbacteriaceae</taxon>
        <taxon>Curtobacterium</taxon>
    </lineage>
</organism>
<feature type="compositionally biased region" description="Basic and acidic residues" evidence="7">
    <location>
        <begin position="402"/>
        <end position="427"/>
    </location>
</feature>
<feature type="transmembrane region" description="Helical" evidence="8">
    <location>
        <begin position="124"/>
        <end position="143"/>
    </location>
</feature>
<evidence type="ECO:0000256" key="8">
    <source>
        <dbReference type="SAM" id="Phobius"/>
    </source>
</evidence>
<evidence type="ECO:0000256" key="1">
    <source>
        <dbReference type="ARBA" id="ARBA00004141"/>
    </source>
</evidence>
<evidence type="ECO:0000256" key="2">
    <source>
        <dbReference type="ARBA" id="ARBA00022448"/>
    </source>
</evidence>
<comment type="caution">
    <text evidence="9">The sequence shown here is derived from an EMBL/GenBank/DDBJ whole genome shotgun (WGS) entry which is preliminary data.</text>
</comment>
<evidence type="ECO:0000256" key="4">
    <source>
        <dbReference type="ARBA" id="ARBA00022692"/>
    </source>
</evidence>
<feature type="transmembrane region" description="Helical" evidence="8">
    <location>
        <begin position="38"/>
        <end position="57"/>
    </location>
</feature>
<feature type="transmembrane region" description="Helical" evidence="8">
    <location>
        <begin position="189"/>
        <end position="212"/>
    </location>
</feature>
<keyword evidence="5 8" id="KW-1133">Transmembrane helix</keyword>
<evidence type="ECO:0000256" key="7">
    <source>
        <dbReference type="SAM" id="MobiDB-lite"/>
    </source>
</evidence>
<feature type="transmembrane region" description="Helical" evidence="8">
    <location>
        <begin position="224"/>
        <end position="247"/>
    </location>
</feature>
<dbReference type="Pfam" id="PF03547">
    <property type="entry name" value="Mem_trans"/>
    <property type="match status" value="2"/>
</dbReference>
<evidence type="ECO:0000313" key="10">
    <source>
        <dbReference type="Proteomes" id="UP001370299"/>
    </source>
</evidence>
<keyword evidence="3" id="KW-1003">Cell membrane</keyword>
<keyword evidence="6 8" id="KW-0472">Membrane</keyword>
<comment type="subcellular location">
    <subcellularLocation>
        <location evidence="1">Membrane</location>
        <topology evidence="1">Multi-pass membrane protein</topology>
    </subcellularLocation>
</comment>